<comment type="catalytic activity">
    <reaction evidence="1">
        <text>Hydrolysis of terminal, non-reducing beta-D-glucosyl residues with release of beta-D-glucose.</text>
        <dbReference type="EC" id="3.2.1.21"/>
    </reaction>
</comment>
<evidence type="ECO:0000259" key="8">
    <source>
        <dbReference type="SMART" id="SM01217"/>
    </source>
</evidence>
<dbReference type="Pfam" id="PF00933">
    <property type="entry name" value="Glyco_hydro_3"/>
    <property type="match status" value="1"/>
</dbReference>
<dbReference type="SUPFAM" id="SSF51445">
    <property type="entry name" value="(Trans)glycosidases"/>
    <property type="match status" value="1"/>
</dbReference>
<evidence type="ECO:0000256" key="6">
    <source>
        <dbReference type="ARBA" id="ARBA00023295"/>
    </source>
</evidence>
<feature type="signal peptide" evidence="7">
    <location>
        <begin position="1"/>
        <end position="24"/>
    </location>
</feature>
<dbReference type="SUPFAM" id="SSF52279">
    <property type="entry name" value="Beta-D-glucan exohydrolase, C-terminal domain"/>
    <property type="match status" value="1"/>
</dbReference>
<dbReference type="FunFam" id="2.60.40.10:FF:000495">
    <property type="entry name" value="Periplasmic beta-glucosidase"/>
    <property type="match status" value="1"/>
</dbReference>
<dbReference type="PRINTS" id="PR00133">
    <property type="entry name" value="GLHYDRLASE3"/>
</dbReference>
<keyword evidence="6" id="KW-0326">Glycosidase</keyword>
<evidence type="ECO:0000256" key="2">
    <source>
        <dbReference type="ARBA" id="ARBA00005336"/>
    </source>
</evidence>
<reference evidence="9" key="1">
    <citation type="journal article" date="2014" name="Microb. Ecol.">
        <title>Phylogenetic and Functional Analysis of Gut Microbiota of a Fungus-Growing Higher Termite: Bacteroidetes from Higher Termites Are a Rich Source of beta-Glucosidase Genes.</title>
        <authorList>
            <person name="Zhang M."/>
            <person name="Liu N."/>
            <person name="Qian C."/>
            <person name="Wang Q."/>
            <person name="Wang Q."/>
            <person name="Long Y."/>
            <person name="Huang Y."/>
            <person name="Zhou Z."/>
            <person name="Yan X."/>
        </authorList>
    </citation>
    <scope>NUCLEOTIDE SEQUENCE</scope>
</reference>
<dbReference type="InterPro" id="IPR036881">
    <property type="entry name" value="Glyco_hydro_3_C_sf"/>
</dbReference>
<dbReference type="Gene3D" id="3.20.20.300">
    <property type="entry name" value="Glycoside hydrolase, family 3, N-terminal domain"/>
    <property type="match status" value="1"/>
</dbReference>
<dbReference type="Pfam" id="PF14310">
    <property type="entry name" value="Fn3-like"/>
    <property type="match status" value="1"/>
</dbReference>
<comment type="similarity">
    <text evidence="2">Belongs to the glycosyl hydrolase 3 family.</text>
</comment>
<dbReference type="Gene3D" id="2.60.40.10">
    <property type="entry name" value="Immunoglobulins"/>
    <property type="match status" value="1"/>
</dbReference>
<dbReference type="InterPro" id="IPR013783">
    <property type="entry name" value="Ig-like_fold"/>
</dbReference>
<dbReference type="InterPro" id="IPR026891">
    <property type="entry name" value="Fn3-like"/>
</dbReference>
<sequence>MKIRKSVLLSGMFALSGLFTAGFAQSDVDKRVEELLSKMTLEEKLGQMNQVSFFAVDDKAIAQYSDDDMDAFLVRMGIAGGQGQKKPSEMSKQEKIDLIKAEADKMLDSNITGPVRNGKIGSLLNVTDAEMVNKMQKAALEDSRLGIPLIIGRDVIHGFKTIFPIPLGQAASFDPQLVEDGARVAAVEARSTGVTWTFAPMLDISRDARWGRIAESLGEDPYLGGVLGAAMVRGFQGNGNLNDPGSVAACVKHFIGYGAAEGGRDYNSTNIPPHLMRNVYLRPFHEAIKAGAATLMTSFNDNDGIPASGNGYILKNILRDEWKFDGFVVSDWNSVGEMIAHGYAKDDRQAAELSANAGLDMEMVTGSYMKYLPELIKEGIVSMETVDNAVRNILRIKFRMGLFENPYVDTKKASVLYADDHLKAARQAAIESAILLKNDNNTLPLSEAKKIAVIGPMADAPHDQMGTWVFDGDKNYTVTPVGALKGEYKHIDYVYEPALGYSRDKNTANFEKAKQAAASADVAVVFLGEEAILSGEAHSLSNINLIGVQSDLLKAVKSAGKPVVLVIMSGRPLTIERDLPYADAVLFNFHPGTMGGPAIFDLLFGKANPSGKLPVTFVREVGQIPMYYNHNSTGRPAPEKVMTLDQIELEAGQTSLGNTSFYLDSGKDPLFPFGYGLSYTTFEYSDITLSSPSIPMNGTLTVKVTLKNTGKVDGAEVAQLYIQDIVGSVIRPVKELKGFQRVALKAGEAKTIEFSLTTNDLAFYGRDLVEKAEKGDFNVWVGGNSNASLRSTFSVTE</sequence>
<evidence type="ECO:0000256" key="3">
    <source>
        <dbReference type="ARBA" id="ARBA00012744"/>
    </source>
</evidence>
<dbReference type="SMART" id="SM01217">
    <property type="entry name" value="Fn3_like"/>
    <property type="match status" value="1"/>
</dbReference>
<dbReference type="InterPro" id="IPR002772">
    <property type="entry name" value="Glyco_hydro_3_C"/>
</dbReference>
<protein>
    <recommendedName>
        <fullName evidence="3">beta-glucosidase</fullName>
        <ecNumber evidence="3">3.2.1.21</ecNumber>
    </recommendedName>
</protein>
<dbReference type="InterPro" id="IPR017853">
    <property type="entry name" value="GH"/>
</dbReference>
<dbReference type="FunFam" id="3.20.20.300:FF:000005">
    <property type="entry name" value="Periplasmic beta-glucosidase"/>
    <property type="match status" value="1"/>
</dbReference>
<evidence type="ECO:0000256" key="1">
    <source>
        <dbReference type="ARBA" id="ARBA00000448"/>
    </source>
</evidence>
<name>A0A060CWL3_9BACT</name>
<keyword evidence="4 7" id="KW-0732">Signal</keyword>
<evidence type="ECO:0000256" key="4">
    <source>
        <dbReference type="ARBA" id="ARBA00022729"/>
    </source>
</evidence>
<dbReference type="InterPro" id="IPR051915">
    <property type="entry name" value="Cellulose_Degrad_GH3"/>
</dbReference>
<proteinExistence type="inferred from homology"/>
<dbReference type="NCBIfam" id="NF011678">
    <property type="entry name" value="PRK15098.1"/>
    <property type="match status" value="1"/>
</dbReference>
<dbReference type="Gene3D" id="3.40.50.1700">
    <property type="entry name" value="Glycoside hydrolase family 3 C-terminal domain"/>
    <property type="match status" value="1"/>
</dbReference>
<dbReference type="GO" id="GO:0009251">
    <property type="term" value="P:glucan catabolic process"/>
    <property type="evidence" value="ECO:0007669"/>
    <property type="project" value="TreeGrafter"/>
</dbReference>
<evidence type="ECO:0000313" key="9">
    <source>
        <dbReference type="EMBL" id="AIA99599.1"/>
    </source>
</evidence>
<dbReference type="GO" id="GO:0008422">
    <property type="term" value="F:beta-glucosidase activity"/>
    <property type="evidence" value="ECO:0007669"/>
    <property type="project" value="UniProtKB-EC"/>
</dbReference>
<organism evidence="9">
    <name type="scientific">uncultured bacterium contig00103(2014)</name>
    <dbReference type="NCBI Taxonomy" id="1465630"/>
    <lineage>
        <taxon>Bacteria</taxon>
        <taxon>environmental samples</taxon>
    </lineage>
</organism>
<dbReference type="InterPro" id="IPR001764">
    <property type="entry name" value="Glyco_hydro_3_N"/>
</dbReference>
<keyword evidence="5" id="KW-0378">Hydrolase</keyword>
<dbReference type="PANTHER" id="PTHR30620">
    <property type="entry name" value="PERIPLASMIC BETA-GLUCOSIDASE-RELATED"/>
    <property type="match status" value="1"/>
</dbReference>
<evidence type="ECO:0000256" key="5">
    <source>
        <dbReference type="ARBA" id="ARBA00022801"/>
    </source>
</evidence>
<dbReference type="EC" id="3.2.1.21" evidence="3"/>
<evidence type="ECO:0000256" key="7">
    <source>
        <dbReference type="SAM" id="SignalP"/>
    </source>
</evidence>
<dbReference type="Pfam" id="PF01915">
    <property type="entry name" value="Glyco_hydro_3_C"/>
    <property type="match status" value="1"/>
</dbReference>
<dbReference type="AlphaFoldDB" id="A0A060CWL3"/>
<accession>A0A060CWL3</accession>
<dbReference type="InterPro" id="IPR036962">
    <property type="entry name" value="Glyco_hydro_3_N_sf"/>
</dbReference>
<dbReference type="EMBL" id="KJ095707">
    <property type="protein sequence ID" value="AIA99599.1"/>
    <property type="molecule type" value="Genomic_DNA"/>
</dbReference>
<feature type="chain" id="PRO_5001586523" description="beta-glucosidase" evidence="7">
    <location>
        <begin position="25"/>
        <end position="797"/>
    </location>
</feature>
<dbReference type="PANTHER" id="PTHR30620:SF16">
    <property type="entry name" value="LYSOSOMAL BETA GLUCOSIDASE"/>
    <property type="match status" value="1"/>
</dbReference>
<feature type="domain" description="Fibronectin type III-like" evidence="8">
    <location>
        <begin position="716"/>
        <end position="785"/>
    </location>
</feature>